<dbReference type="Proteomes" id="UP000005627">
    <property type="component" value="Chromosome 6"/>
</dbReference>
<name>G8ZWK0_TORDE</name>
<feature type="region of interest" description="Disordered" evidence="1">
    <location>
        <begin position="126"/>
        <end position="168"/>
    </location>
</feature>
<protein>
    <submittedName>
        <fullName evidence="2">Uncharacterized protein</fullName>
    </submittedName>
</protein>
<gene>
    <name evidence="2" type="primary">TDEL0F01830</name>
    <name evidence="2" type="ORF">TDEL_0F01830</name>
</gene>
<dbReference type="AlphaFoldDB" id="G8ZWK0"/>
<feature type="compositionally biased region" description="Polar residues" evidence="1">
    <location>
        <begin position="149"/>
        <end position="168"/>
    </location>
</feature>
<dbReference type="HOGENOM" id="CLU_1372910_0_0_1"/>
<proteinExistence type="predicted"/>
<dbReference type="EMBL" id="HE616747">
    <property type="protein sequence ID" value="CCE92994.1"/>
    <property type="molecule type" value="Genomic_DNA"/>
</dbReference>
<evidence type="ECO:0000256" key="1">
    <source>
        <dbReference type="SAM" id="MobiDB-lite"/>
    </source>
</evidence>
<accession>G8ZWK0</accession>
<keyword evidence="3" id="KW-1185">Reference proteome</keyword>
<dbReference type="GeneID" id="11501454"/>
<dbReference type="OrthoDB" id="4070040at2759"/>
<dbReference type="RefSeq" id="XP_003682205.1">
    <property type="nucleotide sequence ID" value="XM_003682157.1"/>
</dbReference>
<dbReference type="InParanoid" id="G8ZWK0"/>
<reference evidence="2 3" key="1">
    <citation type="journal article" date="2011" name="Proc. Natl. Acad. Sci. U.S.A.">
        <title>Evolutionary erosion of yeast sex chromosomes by mating-type switching accidents.</title>
        <authorList>
            <person name="Gordon J.L."/>
            <person name="Armisen D."/>
            <person name="Proux-Wera E."/>
            <person name="Oheigeartaigh S.S."/>
            <person name="Byrne K.P."/>
            <person name="Wolfe K.H."/>
        </authorList>
    </citation>
    <scope>NUCLEOTIDE SEQUENCE [LARGE SCALE GENOMIC DNA]</scope>
    <source>
        <strain evidence="3">ATCC 10662 / CBS 1146 / NBRC 0425 / NCYC 2629 / NRRL Y-866</strain>
    </source>
</reference>
<evidence type="ECO:0000313" key="3">
    <source>
        <dbReference type="Proteomes" id="UP000005627"/>
    </source>
</evidence>
<feature type="compositionally biased region" description="Polar residues" evidence="1">
    <location>
        <begin position="1"/>
        <end position="47"/>
    </location>
</feature>
<evidence type="ECO:0000313" key="2">
    <source>
        <dbReference type="EMBL" id="CCE92994.1"/>
    </source>
</evidence>
<organism evidence="2 3">
    <name type="scientific">Torulaspora delbrueckii</name>
    <name type="common">Yeast</name>
    <name type="synonym">Candida colliculosa</name>
    <dbReference type="NCBI Taxonomy" id="4950"/>
    <lineage>
        <taxon>Eukaryota</taxon>
        <taxon>Fungi</taxon>
        <taxon>Dikarya</taxon>
        <taxon>Ascomycota</taxon>
        <taxon>Saccharomycotina</taxon>
        <taxon>Saccharomycetes</taxon>
        <taxon>Saccharomycetales</taxon>
        <taxon>Saccharomycetaceae</taxon>
        <taxon>Torulaspora</taxon>
    </lineage>
</organism>
<feature type="region of interest" description="Disordered" evidence="1">
    <location>
        <begin position="1"/>
        <end position="75"/>
    </location>
</feature>
<dbReference type="FunCoup" id="G8ZWK0">
    <property type="interactions" value="28"/>
</dbReference>
<dbReference type="KEGG" id="tdl:TDEL_0F01830"/>
<dbReference type="eggNOG" id="ENOG502SD3N">
    <property type="taxonomic scope" value="Eukaryota"/>
</dbReference>
<sequence>MPYNTPPSQSEYNTPPSQSEYISINNFNRFPTDSQQQTNPGLQQQVPVSPPPFNSPLVYESSGSASATSSSGSSLDFDALKYKNDICKSFEDDLFYCPRSLLSAQEQLTCERVDLFMAEQLRELQQQQQTSMHSSSSPKLSLQRPKFNPYTSQSFSPAPTASGNGLVK</sequence>
<feature type="compositionally biased region" description="Low complexity" evidence="1">
    <location>
        <begin position="61"/>
        <end position="74"/>
    </location>
</feature>
<feature type="compositionally biased region" description="Low complexity" evidence="1">
    <location>
        <begin position="126"/>
        <end position="141"/>
    </location>
</feature>